<evidence type="ECO:0000256" key="4">
    <source>
        <dbReference type="ARBA" id="ARBA00022824"/>
    </source>
</evidence>
<feature type="compositionally biased region" description="Basic and acidic residues" evidence="10">
    <location>
        <begin position="70"/>
        <end position="82"/>
    </location>
</feature>
<dbReference type="EMBL" id="BSXN01000660">
    <property type="protein sequence ID" value="GME69385.1"/>
    <property type="molecule type" value="Genomic_DNA"/>
</dbReference>
<feature type="region of interest" description="Disordered" evidence="10">
    <location>
        <begin position="70"/>
        <end position="184"/>
    </location>
</feature>
<keyword evidence="13" id="KW-1185">Reference proteome</keyword>
<feature type="compositionally biased region" description="Low complexity" evidence="10">
    <location>
        <begin position="114"/>
        <end position="132"/>
    </location>
</feature>
<comment type="subcellular location">
    <subcellularLocation>
        <location evidence="1">Membrane</location>
    </subcellularLocation>
    <subcellularLocation>
        <location evidence="9">Mitochondrion outer membrane</location>
        <topology evidence="9">Peripheral membrane protein</topology>
        <orientation evidence="9">Cytoplasmic side</orientation>
    </subcellularLocation>
    <subcellularLocation>
        <location evidence="9">Endoplasmic reticulum membrane</location>
        <topology evidence="9">Peripheral membrane protein</topology>
        <orientation evidence="9">Cytoplasmic side</orientation>
    </subcellularLocation>
    <text evidence="9">The ERMES/MDM complex localizes to a few discrete foci (around 10 per single cell), that represent mitochondria-endoplasmic reticulum junctions. These foci are often found next to mtDNA nucleoids.</text>
</comment>
<dbReference type="InterPro" id="IPR027532">
    <property type="entry name" value="Mdm12"/>
</dbReference>
<keyword evidence="8 9" id="KW-0472">Membrane</keyword>
<accession>A0A9W6SXK0</accession>
<feature type="compositionally biased region" description="Polar residues" evidence="10">
    <location>
        <begin position="83"/>
        <end position="92"/>
    </location>
</feature>
<evidence type="ECO:0000313" key="13">
    <source>
        <dbReference type="Proteomes" id="UP001165120"/>
    </source>
</evidence>
<feature type="compositionally biased region" description="Polar residues" evidence="10">
    <location>
        <begin position="454"/>
        <end position="465"/>
    </location>
</feature>
<feature type="compositionally biased region" description="Acidic residues" evidence="10">
    <location>
        <begin position="536"/>
        <end position="552"/>
    </location>
</feature>
<sequence length="558" mass="62775">MSFDINWESITTDESISRWLTNFLNERLASISLPSYLSDLKIVKCSLGERSPEITIRDINYPFEEFYQHEDGKDIRSSDRNSEQGYTNNMSSDEGIDDEQELKSYGYDNRRNGRSNSLSNNSNSNSNSNESTSAKENHNGGSSLKRETLSRFELSRSPSPATVMSGINPTNKFQQNSTLHNNRPQQLLSTGGLFSGVGIGGIAQSMNSNSTVNMNGTTDSKKIEINSHPMTATDNNYSIDGLSNYYRGSESRTINGIVNGDGSMSVKGNNNSSNGPLINRRYNNESINSNSLKNDNSNYNGNSTMMNDNHHNNTTEQFSESISHSASNYINSYQTYYNALQNNLQQQIAHDKTMKSRDNDIQFIVDLKFDGDIYIEVTCNLLVNFPAPDFIILPVRLKVSDLYIHSLAVIAYLEKKVFLSFLCDVDDGESRDVSQSYSHQGHYEQDLSGRENSRSNFTASNVSSEPQSFASRERIDIVRRLRIQGELGNYEGNHIEDHGSILRNISKIEKFLTGTIRSLLVVELAWPSWIELDFNEYSDDEDDGEDAEDDKDNTDSDK</sequence>
<dbReference type="GO" id="GO:1990456">
    <property type="term" value="P:mitochondrion-endoplasmic reticulum membrane tethering"/>
    <property type="evidence" value="ECO:0007669"/>
    <property type="project" value="TreeGrafter"/>
</dbReference>
<protein>
    <recommendedName>
        <fullName evidence="9">Mitochondrial distribution and morphology protein 12</fullName>
    </recommendedName>
    <alternativeName>
        <fullName evidence="9">Mitochondrial inheritance component MDM12</fullName>
    </alternativeName>
</protein>
<evidence type="ECO:0000256" key="6">
    <source>
        <dbReference type="ARBA" id="ARBA00023121"/>
    </source>
</evidence>
<feature type="compositionally biased region" description="Basic and acidic residues" evidence="10">
    <location>
        <begin position="133"/>
        <end position="154"/>
    </location>
</feature>
<keyword evidence="3 9" id="KW-1000">Mitochondrion outer membrane</keyword>
<feature type="region of interest" description="Disordered" evidence="10">
    <location>
        <begin position="536"/>
        <end position="558"/>
    </location>
</feature>
<evidence type="ECO:0000256" key="3">
    <source>
        <dbReference type="ARBA" id="ARBA00022787"/>
    </source>
</evidence>
<evidence type="ECO:0000256" key="1">
    <source>
        <dbReference type="ARBA" id="ARBA00004370"/>
    </source>
</evidence>
<dbReference type="Proteomes" id="UP001165120">
    <property type="component" value="Unassembled WGS sequence"/>
</dbReference>
<keyword evidence="2" id="KW-0813">Transport</keyword>
<dbReference type="GO" id="GO:0008289">
    <property type="term" value="F:lipid binding"/>
    <property type="evidence" value="ECO:0007669"/>
    <property type="project" value="UniProtKB-KW"/>
</dbReference>
<gene>
    <name evidence="9" type="primary">MDM12</name>
    <name evidence="12" type="ORF">Cboi02_000227600</name>
</gene>
<evidence type="ECO:0000313" key="12">
    <source>
        <dbReference type="EMBL" id="GME69385.1"/>
    </source>
</evidence>
<comment type="caution">
    <text evidence="12">The sequence shown here is derived from an EMBL/GenBank/DDBJ whole genome shotgun (WGS) entry which is preliminary data.</text>
</comment>
<dbReference type="PROSITE" id="PS51847">
    <property type="entry name" value="SMP"/>
    <property type="match status" value="1"/>
</dbReference>
<dbReference type="GO" id="GO:0045040">
    <property type="term" value="P:protein insertion into mitochondrial outer membrane"/>
    <property type="evidence" value="ECO:0007669"/>
    <property type="project" value="UniProtKB-UniRule"/>
</dbReference>
<evidence type="ECO:0000256" key="9">
    <source>
        <dbReference type="HAMAP-Rule" id="MF_03104"/>
    </source>
</evidence>
<keyword evidence="7 9" id="KW-0496">Mitochondrion</keyword>
<evidence type="ECO:0000256" key="2">
    <source>
        <dbReference type="ARBA" id="ARBA00022448"/>
    </source>
</evidence>
<dbReference type="PANTHER" id="PTHR28204:SF1">
    <property type="entry name" value="MITOCHONDRIAL DISTRIBUTION AND MORPHOLOGY PROTEIN 12"/>
    <property type="match status" value="1"/>
</dbReference>
<evidence type="ECO:0000256" key="10">
    <source>
        <dbReference type="SAM" id="MobiDB-lite"/>
    </source>
</evidence>
<reference evidence="12" key="1">
    <citation type="submission" date="2023-04" db="EMBL/GenBank/DDBJ databases">
        <title>Candida boidinii NBRC 10035.</title>
        <authorList>
            <person name="Ichikawa N."/>
            <person name="Sato H."/>
            <person name="Tonouchi N."/>
        </authorList>
    </citation>
    <scope>NUCLEOTIDE SEQUENCE</scope>
    <source>
        <strain evidence="12">NBRC 10035</strain>
    </source>
</reference>
<evidence type="ECO:0000259" key="11">
    <source>
        <dbReference type="PROSITE" id="PS51847"/>
    </source>
</evidence>
<feature type="compositionally biased region" description="Polar residues" evidence="10">
    <location>
        <begin position="156"/>
        <end position="184"/>
    </location>
</feature>
<feature type="domain" description="SMP-LTD" evidence="11">
    <location>
        <begin position="1"/>
        <end position="535"/>
    </location>
</feature>
<keyword evidence="4 9" id="KW-0256">Endoplasmic reticulum</keyword>
<evidence type="ECO:0000256" key="5">
    <source>
        <dbReference type="ARBA" id="ARBA00023055"/>
    </source>
</evidence>
<proteinExistence type="inferred from homology"/>
<feature type="compositionally biased region" description="Basic and acidic residues" evidence="10">
    <location>
        <begin position="441"/>
        <end position="453"/>
    </location>
</feature>
<comment type="function">
    <text evidence="9">Component of the ERMES/MDM complex, which serves as a molecular tether to connect the endoplasmic reticulum (ER) and mitochondria. Components of this complex are involved in the control of mitochondrial shape and protein biogenesis, and function in nonvesicular lipid trafficking between the ER and mitochondria. MDM12 is required for the interaction of the ER-resident membrane protein MMM1 and the outer mitochondrial membrane-resident beta-barrel protein MDM10. The MDM12-MMM1 subcomplex functions in the major beta-barrel assembly pathway that is responsible for biogenesis of all mitochondrial outer membrane beta-barrel proteins, and acts in a late step after the SAM complex. The MDM10-MDM12-MMM1 subcomplex further acts in the TOM40-specific pathway after the action of the MDM12-MMM1 complex. Essential for establishing and maintaining the structure of mitochondria and maintenance of mtDNA nucleoids.</text>
</comment>
<dbReference type="InterPro" id="IPR031468">
    <property type="entry name" value="SMP_LBD"/>
</dbReference>
<feature type="region of interest" description="Disordered" evidence="10">
    <location>
        <begin position="432"/>
        <end position="465"/>
    </location>
</feature>
<organism evidence="12 13">
    <name type="scientific">Candida boidinii</name>
    <name type="common">Yeast</name>
    <dbReference type="NCBI Taxonomy" id="5477"/>
    <lineage>
        <taxon>Eukaryota</taxon>
        <taxon>Fungi</taxon>
        <taxon>Dikarya</taxon>
        <taxon>Ascomycota</taxon>
        <taxon>Saccharomycotina</taxon>
        <taxon>Pichiomycetes</taxon>
        <taxon>Pichiales</taxon>
        <taxon>Pichiaceae</taxon>
        <taxon>Ogataea</taxon>
        <taxon>Ogataea/Candida clade</taxon>
    </lineage>
</organism>
<dbReference type="HAMAP" id="MF_03104">
    <property type="entry name" value="Mdm12"/>
    <property type="match status" value="1"/>
</dbReference>
<keyword evidence="5" id="KW-0445">Lipid transport</keyword>
<name>A0A9W6SXK0_CANBO</name>
<comment type="subunit">
    <text evidence="9">Component of the ER-mitochondria encounter structure (ERMES) or MDM complex, composed of MMM1, MDM10, MDM12 and MDM34. A MMM1 homodimer associates with one molecule of MDM12 on each side in a pairwise head-to-tail manner, and the SMP-LTD domains of MMM1 and MDM12 generate a continuous hydrophobic tunnel for phospholipid trafficking.</text>
</comment>
<dbReference type="PANTHER" id="PTHR28204">
    <property type="entry name" value="MITOCHONDRIAL DISTRIBUTION AND MORPHOLOGY PROTEIN 12"/>
    <property type="match status" value="1"/>
</dbReference>
<dbReference type="AlphaFoldDB" id="A0A9W6SXK0"/>
<dbReference type="GO" id="GO:0005789">
    <property type="term" value="C:endoplasmic reticulum membrane"/>
    <property type="evidence" value="ECO:0007669"/>
    <property type="project" value="UniProtKB-SubCell"/>
</dbReference>
<evidence type="ECO:0000256" key="8">
    <source>
        <dbReference type="ARBA" id="ARBA00023136"/>
    </source>
</evidence>
<dbReference type="GO" id="GO:0032865">
    <property type="term" value="C:ERMES complex"/>
    <property type="evidence" value="ECO:0007669"/>
    <property type="project" value="UniProtKB-UniRule"/>
</dbReference>
<evidence type="ECO:0000256" key="7">
    <source>
        <dbReference type="ARBA" id="ARBA00023128"/>
    </source>
</evidence>
<keyword evidence="6" id="KW-0446">Lipid-binding</keyword>
<dbReference type="Pfam" id="PF26544">
    <property type="entry name" value="Mdm12"/>
    <property type="match status" value="2"/>
</dbReference>
<comment type="similarity">
    <text evidence="9">Belongs to the MDM12 family.</text>
</comment>
<dbReference type="GO" id="GO:0015914">
    <property type="term" value="P:phospholipid transport"/>
    <property type="evidence" value="ECO:0007669"/>
    <property type="project" value="TreeGrafter"/>
</dbReference>